<dbReference type="FunFam" id="3.30.300.160:FF:000002">
    <property type="entry name" value="Type II secretion system protein E"/>
    <property type="match status" value="1"/>
</dbReference>
<organism evidence="5 6">
    <name type="scientific">Candidatus Gottesmanbacteria bacterium RIFCSPHIGHO2_01_FULL_40_15</name>
    <dbReference type="NCBI Taxonomy" id="1798376"/>
    <lineage>
        <taxon>Bacteria</taxon>
        <taxon>Candidatus Gottesmaniibacteriota</taxon>
    </lineage>
</organism>
<evidence type="ECO:0000313" key="5">
    <source>
        <dbReference type="EMBL" id="OGG06092.1"/>
    </source>
</evidence>
<dbReference type="SMART" id="SM00382">
    <property type="entry name" value="AAA"/>
    <property type="match status" value="1"/>
</dbReference>
<dbReference type="PANTHER" id="PTHR30258:SF1">
    <property type="entry name" value="PROTEIN TRANSPORT PROTEIN HOFB HOMOLOG"/>
    <property type="match status" value="1"/>
</dbReference>
<dbReference type="Gene3D" id="3.30.300.160">
    <property type="entry name" value="Type II secretion system, protein E, N-terminal domain"/>
    <property type="match status" value="1"/>
</dbReference>
<name>A0A1F5Z1V0_9BACT</name>
<dbReference type="InterPro" id="IPR007831">
    <property type="entry name" value="T2SS_GspE_N"/>
</dbReference>
<protein>
    <recommendedName>
        <fullName evidence="4">CARD domain-containing protein</fullName>
    </recommendedName>
</protein>
<dbReference type="Gene3D" id="3.30.450.90">
    <property type="match status" value="1"/>
</dbReference>
<sequence>MDFAQKVLSYLIEQGVLTKEAAEEIRQTAINSNSPIIDILKKQRLVDEEKILQAKANALNVPFISLNSMGISPEILSLVPEPVARKNKVIPFDFDKRTQKLSVAMIDPLNLPLIEFLEQKSGKPITPYLAKEEEIIQKIDEEYAQGLAIEVSEAIKETTAGTIRTIQAENIGQIIKEAPIAKIVTTVLEYALKGRASDIHIEPQETKTRVRYRIDGVLHEKLALPRAVHEAVLSRIKILSGMKIDEKRLPQDGRFNFKMGMEEVDLRVSTLPTTYGEKVTMRLLRKTGGIPALAELGMTGTALKNLEYAITRPHGMILVTGPTGSGKTTTLYSVLSRLNTINVNIITLEDPIEYEIAGLNQVQVNPQAGLTFASGMRAFLRQDPNIILVGEVRDRETTSLAVQAALTGHLVFSTLHTNNAATSIPRLLDLGAEPFLIVSVLNAIEAQRIVRRICTACKKEIASDSIIREDIKKTMGKLLPENMSQIPLYRGTGCKQCNNTGYLGRIGIFEAMIVSQQVGRMIFARASAEEIENQAVEEGMITLKQDGYLKALSGITTIEEVKRVAQE</sequence>
<dbReference type="Pfam" id="PF05157">
    <property type="entry name" value="MshEN"/>
    <property type="match status" value="1"/>
</dbReference>
<dbReference type="InterPro" id="IPR037257">
    <property type="entry name" value="T2SS_E_N_sf"/>
</dbReference>
<dbReference type="InterPro" id="IPR001315">
    <property type="entry name" value="CARD"/>
</dbReference>
<dbReference type="InterPro" id="IPR001482">
    <property type="entry name" value="T2SS/T4SS_dom"/>
</dbReference>
<evidence type="ECO:0000256" key="3">
    <source>
        <dbReference type="ARBA" id="ARBA00022840"/>
    </source>
</evidence>
<dbReference type="PANTHER" id="PTHR30258">
    <property type="entry name" value="TYPE II SECRETION SYSTEM PROTEIN GSPE-RELATED"/>
    <property type="match status" value="1"/>
</dbReference>
<dbReference type="InterPro" id="IPR003593">
    <property type="entry name" value="AAA+_ATPase"/>
</dbReference>
<dbReference type="CDD" id="cd01129">
    <property type="entry name" value="PulE-GspE-like"/>
    <property type="match status" value="1"/>
</dbReference>
<evidence type="ECO:0000259" key="4">
    <source>
        <dbReference type="PROSITE" id="PS50209"/>
    </source>
</evidence>
<feature type="domain" description="CARD" evidence="4">
    <location>
        <begin position="1"/>
        <end position="65"/>
    </location>
</feature>
<dbReference type="FunFam" id="3.30.450.90:FF:000001">
    <property type="entry name" value="Type II secretion system ATPase GspE"/>
    <property type="match status" value="1"/>
</dbReference>
<reference evidence="5 6" key="1">
    <citation type="journal article" date="2016" name="Nat. Commun.">
        <title>Thousands of microbial genomes shed light on interconnected biogeochemical processes in an aquifer system.</title>
        <authorList>
            <person name="Anantharaman K."/>
            <person name="Brown C.T."/>
            <person name="Hug L.A."/>
            <person name="Sharon I."/>
            <person name="Castelle C.J."/>
            <person name="Probst A.J."/>
            <person name="Thomas B.C."/>
            <person name="Singh A."/>
            <person name="Wilkins M.J."/>
            <person name="Karaoz U."/>
            <person name="Brodie E.L."/>
            <person name="Williams K.H."/>
            <person name="Hubbard S.S."/>
            <person name="Banfield J.F."/>
        </authorList>
    </citation>
    <scope>NUCLEOTIDE SEQUENCE [LARGE SCALE GENOMIC DNA]</scope>
</reference>
<dbReference type="EMBL" id="MFJF01000019">
    <property type="protein sequence ID" value="OGG06092.1"/>
    <property type="molecule type" value="Genomic_DNA"/>
</dbReference>
<dbReference type="SUPFAM" id="SSF160246">
    <property type="entry name" value="EspE N-terminal domain-like"/>
    <property type="match status" value="1"/>
</dbReference>
<comment type="similarity">
    <text evidence="1">Belongs to the GSP E family.</text>
</comment>
<dbReference type="FunFam" id="3.40.50.300:FF:000398">
    <property type="entry name" value="Type IV pilus assembly ATPase PilB"/>
    <property type="match status" value="1"/>
</dbReference>
<evidence type="ECO:0000256" key="1">
    <source>
        <dbReference type="ARBA" id="ARBA00006611"/>
    </source>
</evidence>
<evidence type="ECO:0000256" key="2">
    <source>
        <dbReference type="ARBA" id="ARBA00022741"/>
    </source>
</evidence>
<dbReference type="InterPro" id="IPR027417">
    <property type="entry name" value="P-loop_NTPase"/>
</dbReference>
<dbReference type="GO" id="GO:0005524">
    <property type="term" value="F:ATP binding"/>
    <property type="evidence" value="ECO:0007669"/>
    <property type="project" value="UniProtKB-KW"/>
</dbReference>
<comment type="caution">
    <text evidence="5">The sequence shown here is derived from an EMBL/GenBank/DDBJ whole genome shotgun (WGS) entry which is preliminary data.</text>
</comment>
<evidence type="ECO:0000313" key="6">
    <source>
        <dbReference type="Proteomes" id="UP000177354"/>
    </source>
</evidence>
<gene>
    <name evidence="5" type="ORF">A2777_01095</name>
</gene>
<dbReference type="AlphaFoldDB" id="A0A1F5Z1V0"/>
<dbReference type="PROSITE" id="PS50209">
    <property type="entry name" value="CARD"/>
    <property type="match status" value="1"/>
</dbReference>
<proteinExistence type="inferred from homology"/>
<dbReference type="SUPFAM" id="SSF52540">
    <property type="entry name" value="P-loop containing nucleoside triphosphate hydrolases"/>
    <property type="match status" value="1"/>
</dbReference>
<keyword evidence="3" id="KW-0067">ATP-binding</keyword>
<dbReference type="Pfam" id="PF00437">
    <property type="entry name" value="T2SSE"/>
    <property type="match status" value="1"/>
</dbReference>
<dbReference type="GO" id="GO:0005886">
    <property type="term" value="C:plasma membrane"/>
    <property type="evidence" value="ECO:0007669"/>
    <property type="project" value="TreeGrafter"/>
</dbReference>
<keyword evidence="2" id="KW-0547">Nucleotide-binding</keyword>
<accession>A0A1F5Z1V0</accession>
<dbReference type="GO" id="GO:0016887">
    <property type="term" value="F:ATP hydrolysis activity"/>
    <property type="evidence" value="ECO:0007669"/>
    <property type="project" value="TreeGrafter"/>
</dbReference>
<dbReference type="Gene3D" id="3.40.50.300">
    <property type="entry name" value="P-loop containing nucleotide triphosphate hydrolases"/>
    <property type="match status" value="1"/>
</dbReference>
<dbReference type="Proteomes" id="UP000177354">
    <property type="component" value="Unassembled WGS sequence"/>
</dbReference>